<feature type="compositionally biased region" description="Basic residues" evidence="1">
    <location>
        <begin position="80"/>
        <end position="91"/>
    </location>
</feature>
<feature type="compositionally biased region" description="Polar residues" evidence="1">
    <location>
        <begin position="66"/>
        <end position="75"/>
    </location>
</feature>
<dbReference type="EMBL" id="AZIM01000648">
    <property type="protein sequence ID" value="ETE69982.1"/>
    <property type="molecule type" value="Genomic_DNA"/>
</dbReference>
<dbReference type="Gene3D" id="2.60.40.10">
    <property type="entry name" value="Immunoglobulins"/>
    <property type="match status" value="1"/>
</dbReference>
<evidence type="ECO:0000313" key="3">
    <source>
        <dbReference type="EMBL" id="ETE69982.1"/>
    </source>
</evidence>
<evidence type="ECO:0000256" key="1">
    <source>
        <dbReference type="SAM" id="MobiDB-lite"/>
    </source>
</evidence>
<dbReference type="Proteomes" id="UP000018936">
    <property type="component" value="Unassembled WGS sequence"/>
</dbReference>
<name>V8P7Z1_OPHHA</name>
<accession>V8P7Z1</accession>
<proteinExistence type="predicted"/>
<dbReference type="InterPro" id="IPR003961">
    <property type="entry name" value="FN3_dom"/>
</dbReference>
<dbReference type="OrthoDB" id="9985779at2759"/>
<feature type="domain" description="Fibronectin type-III" evidence="2">
    <location>
        <begin position="1"/>
        <end position="73"/>
    </location>
</feature>
<reference evidence="3 4" key="1">
    <citation type="journal article" date="2013" name="Proc. Natl. Acad. Sci. U.S.A.">
        <title>The king cobra genome reveals dynamic gene evolution and adaptation in the snake venom system.</title>
        <authorList>
            <person name="Vonk F.J."/>
            <person name="Casewell N.R."/>
            <person name="Henkel C.V."/>
            <person name="Heimberg A.M."/>
            <person name="Jansen H.J."/>
            <person name="McCleary R.J."/>
            <person name="Kerkkamp H.M."/>
            <person name="Vos R.A."/>
            <person name="Guerreiro I."/>
            <person name="Calvete J.J."/>
            <person name="Wuster W."/>
            <person name="Woods A.E."/>
            <person name="Logan J.M."/>
            <person name="Harrison R.A."/>
            <person name="Castoe T.A."/>
            <person name="de Koning A.P."/>
            <person name="Pollock D.D."/>
            <person name="Yandell M."/>
            <person name="Calderon D."/>
            <person name="Renjifo C."/>
            <person name="Currier R.B."/>
            <person name="Salgado D."/>
            <person name="Pla D."/>
            <person name="Sanz L."/>
            <person name="Hyder A.S."/>
            <person name="Ribeiro J.M."/>
            <person name="Arntzen J.W."/>
            <person name="van den Thillart G.E."/>
            <person name="Boetzer M."/>
            <person name="Pirovano W."/>
            <person name="Dirks R.P."/>
            <person name="Spaink H.P."/>
            <person name="Duboule D."/>
            <person name="McGlinn E."/>
            <person name="Kini R.M."/>
            <person name="Richardson M.K."/>
        </authorList>
    </citation>
    <scope>NUCLEOTIDE SEQUENCE</scope>
    <source>
        <tissue evidence="3">Blood</tissue>
    </source>
</reference>
<dbReference type="SUPFAM" id="SSF49265">
    <property type="entry name" value="Fibronectin type III"/>
    <property type="match status" value="1"/>
</dbReference>
<dbReference type="PROSITE" id="PS50853">
    <property type="entry name" value="FN3"/>
    <property type="match status" value="1"/>
</dbReference>
<sequence>ATSREEYNVQWFPELCSYNNTEEPEKFNDVTYDHHMLTVPNLRPSTLYRLEVQVLTTSGEGPATIKSFQTPNLVISPQRPHLKQHHPRHYKSPPEKY</sequence>
<keyword evidence="4" id="KW-1185">Reference proteome</keyword>
<dbReference type="AlphaFoldDB" id="V8P7Z1"/>
<protein>
    <submittedName>
        <fullName evidence="3">Anosmin-1</fullName>
    </submittedName>
</protein>
<dbReference type="InterPro" id="IPR013783">
    <property type="entry name" value="Ig-like_fold"/>
</dbReference>
<dbReference type="InterPro" id="IPR036116">
    <property type="entry name" value="FN3_sf"/>
</dbReference>
<dbReference type="Pfam" id="PF00041">
    <property type="entry name" value="fn3"/>
    <property type="match status" value="1"/>
</dbReference>
<evidence type="ECO:0000259" key="2">
    <source>
        <dbReference type="PROSITE" id="PS50853"/>
    </source>
</evidence>
<comment type="caution">
    <text evidence="3">The sequence shown here is derived from an EMBL/GenBank/DDBJ whole genome shotgun (WGS) entry which is preliminary data.</text>
</comment>
<evidence type="ECO:0000313" key="4">
    <source>
        <dbReference type="Proteomes" id="UP000018936"/>
    </source>
</evidence>
<gene>
    <name evidence="3" type="primary">KAL1</name>
    <name evidence="3" type="ORF">L345_04212</name>
</gene>
<dbReference type="CDD" id="cd00063">
    <property type="entry name" value="FN3"/>
    <property type="match status" value="1"/>
</dbReference>
<feature type="non-terminal residue" evidence="3">
    <location>
        <position position="1"/>
    </location>
</feature>
<feature type="region of interest" description="Disordered" evidence="1">
    <location>
        <begin position="61"/>
        <end position="97"/>
    </location>
</feature>
<organism evidence="3 4">
    <name type="scientific">Ophiophagus hannah</name>
    <name type="common">King cobra</name>
    <name type="synonym">Naja hannah</name>
    <dbReference type="NCBI Taxonomy" id="8665"/>
    <lineage>
        <taxon>Eukaryota</taxon>
        <taxon>Metazoa</taxon>
        <taxon>Chordata</taxon>
        <taxon>Craniata</taxon>
        <taxon>Vertebrata</taxon>
        <taxon>Euteleostomi</taxon>
        <taxon>Lepidosauria</taxon>
        <taxon>Squamata</taxon>
        <taxon>Bifurcata</taxon>
        <taxon>Unidentata</taxon>
        <taxon>Episquamata</taxon>
        <taxon>Toxicofera</taxon>
        <taxon>Serpentes</taxon>
        <taxon>Colubroidea</taxon>
        <taxon>Elapidae</taxon>
        <taxon>Elapinae</taxon>
        <taxon>Ophiophagus</taxon>
    </lineage>
</organism>